<keyword evidence="5" id="KW-1185">Reference proteome</keyword>
<dbReference type="InterPro" id="IPR047057">
    <property type="entry name" value="MerR_fam"/>
</dbReference>
<dbReference type="Pfam" id="PF13411">
    <property type="entry name" value="MerR_1"/>
    <property type="match status" value="1"/>
</dbReference>
<feature type="domain" description="HTH merR-type" evidence="3">
    <location>
        <begin position="1"/>
        <end position="71"/>
    </location>
</feature>
<name>A0A3S0X4P8_9MICO</name>
<reference evidence="4 5" key="1">
    <citation type="submission" date="2018-12" db="EMBL/GenBank/DDBJ databases">
        <authorList>
            <person name="Li F."/>
        </authorList>
    </citation>
    <scope>NUCLEOTIDE SEQUENCE [LARGE SCALE GENOMIC DNA]</scope>
    <source>
        <strain evidence="4 5">EGI 6500705</strain>
    </source>
</reference>
<evidence type="ECO:0000259" key="3">
    <source>
        <dbReference type="PROSITE" id="PS50937"/>
    </source>
</evidence>
<protein>
    <submittedName>
        <fullName evidence="4">MerR family transcriptional regulator</fullName>
    </submittedName>
</protein>
<dbReference type="SUPFAM" id="SSF46955">
    <property type="entry name" value="Putative DNA-binding domain"/>
    <property type="match status" value="1"/>
</dbReference>
<keyword evidence="1" id="KW-0238">DNA-binding</keyword>
<dbReference type="GO" id="GO:0003700">
    <property type="term" value="F:DNA-binding transcription factor activity"/>
    <property type="evidence" value="ECO:0007669"/>
    <property type="project" value="InterPro"/>
</dbReference>
<dbReference type="PROSITE" id="PS50937">
    <property type="entry name" value="HTH_MERR_2"/>
    <property type="match status" value="1"/>
</dbReference>
<dbReference type="InterPro" id="IPR009061">
    <property type="entry name" value="DNA-bd_dom_put_sf"/>
</dbReference>
<organism evidence="4 5">
    <name type="scientific">Labedella endophytica</name>
    <dbReference type="NCBI Taxonomy" id="1523160"/>
    <lineage>
        <taxon>Bacteria</taxon>
        <taxon>Bacillati</taxon>
        <taxon>Actinomycetota</taxon>
        <taxon>Actinomycetes</taxon>
        <taxon>Micrococcales</taxon>
        <taxon>Microbacteriaceae</taxon>
        <taxon>Labedella</taxon>
    </lineage>
</organism>
<dbReference type="CDD" id="cd00592">
    <property type="entry name" value="HTH_MerR-like"/>
    <property type="match status" value="1"/>
</dbReference>
<dbReference type="InterPro" id="IPR000551">
    <property type="entry name" value="MerR-type_HTH_dom"/>
</dbReference>
<accession>A0A3S0X4P8</accession>
<feature type="region of interest" description="Disordered" evidence="2">
    <location>
        <begin position="101"/>
        <end position="125"/>
    </location>
</feature>
<proteinExistence type="predicted"/>
<dbReference type="AlphaFoldDB" id="A0A3S0X4P8"/>
<comment type="caution">
    <text evidence="4">The sequence shown here is derived from an EMBL/GenBank/DDBJ whole genome shotgun (WGS) entry which is preliminary data.</text>
</comment>
<dbReference type="Proteomes" id="UP000274909">
    <property type="component" value="Unassembled WGS sequence"/>
</dbReference>
<dbReference type="Gene3D" id="1.10.1660.10">
    <property type="match status" value="1"/>
</dbReference>
<dbReference type="OrthoDB" id="4569196at2"/>
<evidence type="ECO:0000313" key="4">
    <source>
        <dbReference type="EMBL" id="RUQ98146.1"/>
    </source>
</evidence>
<gene>
    <name evidence="4" type="ORF">ELQ94_14075</name>
</gene>
<evidence type="ECO:0000256" key="1">
    <source>
        <dbReference type="ARBA" id="ARBA00023125"/>
    </source>
</evidence>
<sequence>MPWSTRELAELAGTTLNAVRHYHRVGLLDEPDRTSNGYKQYQVRHLVRLIRIRRLRDLGVPLDRIEEVTAPGSAATEALSAIDADIAETMERLGRARSEIGAIVRGSKPPDPASLFADADRDAEC</sequence>
<evidence type="ECO:0000256" key="2">
    <source>
        <dbReference type="SAM" id="MobiDB-lite"/>
    </source>
</evidence>
<evidence type="ECO:0000313" key="5">
    <source>
        <dbReference type="Proteomes" id="UP000274909"/>
    </source>
</evidence>
<dbReference type="SMART" id="SM00422">
    <property type="entry name" value="HTH_MERR"/>
    <property type="match status" value="1"/>
</dbReference>
<dbReference type="PANTHER" id="PTHR30204:SF93">
    <property type="entry name" value="HTH MERR-TYPE DOMAIN-CONTAINING PROTEIN"/>
    <property type="match status" value="1"/>
</dbReference>
<dbReference type="PANTHER" id="PTHR30204">
    <property type="entry name" value="REDOX-CYCLING DRUG-SENSING TRANSCRIPTIONAL ACTIVATOR SOXR"/>
    <property type="match status" value="1"/>
</dbReference>
<dbReference type="GO" id="GO:0003677">
    <property type="term" value="F:DNA binding"/>
    <property type="evidence" value="ECO:0007669"/>
    <property type="project" value="UniProtKB-KW"/>
</dbReference>
<dbReference type="EMBL" id="RZGZ01000004">
    <property type="protein sequence ID" value="RUQ98146.1"/>
    <property type="molecule type" value="Genomic_DNA"/>
</dbReference>
<dbReference type="RefSeq" id="WP_127050999.1">
    <property type="nucleotide sequence ID" value="NZ_RZGZ01000004.1"/>
</dbReference>